<reference evidence="1" key="1">
    <citation type="submission" date="2017-12" db="EMBL/GenBank/DDBJ databases">
        <title>FDA dAtabase for Regulatory Grade micrObial Sequences (FDA-ARGOS): Supporting development and validation of Infectious Disease Dx tests.</title>
        <authorList>
            <person name="Kerrigan L."/>
            <person name="Tallon L.J."/>
            <person name="Sadzewicz L."/>
            <person name="Sengamalay N."/>
            <person name="Ott S."/>
            <person name="Godinez A."/>
            <person name="Nagaraj S."/>
            <person name="Vavikolanu K."/>
            <person name="Vyas G."/>
            <person name="Nadendla S."/>
            <person name="Aluvathingal J."/>
            <person name="Sichtig H."/>
        </authorList>
    </citation>
    <scope>NUCLEOTIDE SEQUENCE [LARGE SCALE GENOMIC DNA]</scope>
    <source>
        <strain evidence="1">FDAARGOS_200</strain>
    </source>
</reference>
<dbReference type="EMBL" id="NBTX02000004">
    <property type="protein sequence ID" value="PNL63100.1"/>
    <property type="molecule type" value="Genomic_DNA"/>
</dbReference>
<dbReference type="Proteomes" id="UP000192511">
    <property type="component" value="Unassembled WGS sequence"/>
</dbReference>
<comment type="caution">
    <text evidence="1">The sequence shown here is derived from an EMBL/GenBank/DDBJ whole genome shotgun (WGS) entry which is preliminary data.</text>
</comment>
<protein>
    <submittedName>
        <fullName evidence="1">Uncharacterized protein</fullName>
    </submittedName>
</protein>
<proteinExistence type="predicted"/>
<evidence type="ECO:0000313" key="2">
    <source>
        <dbReference type="Proteomes" id="UP000192511"/>
    </source>
</evidence>
<sequence length="360" mass="42386">MMQNRAKFSISTNQDHLPSKQLHQLFSKLQFNVWLEGFVNFLNKSNMTPTESVAVVHNWNMEQLYAALDYFSNSKFVGLVNAIFFYKMHPDQLFADVIHPEKLISIQVRLELLHYYIELLQRQLYEVALQNELTPGVDYFLHDEELPPGIMIEENEEFRQMIQTAVKGLKLNSNLTHTKRAIDGLHDLRRAYKFWFNPNRFIDAAMLLQQNLLSEVLEQERSSIILQEKLVGLYSQLTTTDCLDLYGYFANNDTHNLLYAFFNIARGGTFEWLSLLNNDEKTAVIEVFNAMCCVIEALRIELRKRHLLTEPYQYDLIRPDLEIDQRNRNAVFRVIKIYKRTHVIPGDVIEQLFQHMEQTD</sequence>
<evidence type="ECO:0000313" key="1">
    <source>
        <dbReference type="EMBL" id="PNL63100.1"/>
    </source>
</evidence>
<keyword evidence="2" id="KW-1185">Reference proteome</keyword>
<organism evidence="1 2">
    <name type="scientific">Legionella anisa</name>
    <dbReference type="NCBI Taxonomy" id="28082"/>
    <lineage>
        <taxon>Bacteria</taxon>
        <taxon>Pseudomonadati</taxon>
        <taxon>Pseudomonadota</taxon>
        <taxon>Gammaproteobacteria</taxon>
        <taxon>Legionellales</taxon>
        <taxon>Legionellaceae</taxon>
        <taxon>Legionella</taxon>
    </lineage>
</organism>
<dbReference type="RefSeq" id="WP_058388454.1">
    <property type="nucleotide sequence ID" value="NZ_CBCRWC010000004.1"/>
</dbReference>
<accession>A0AAX0WYD2</accession>
<gene>
    <name evidence="1" type="ORF">A6J39_018915</name>
</gene>
<dbReference type="AlphaFoldDB" id="A0AAX0WYD2"/>
<name>A0AAX0WYD2_9GAMM</name>